<dbReference type="InterPro" id="IPR013083">
    <property type="entry name" value="Znf_RING/FYVE/PHD"/>
</dbReference>
<dbReference type="FunFam" id="3.30.40.10:FF:000364">
    <property type="entry name" value="Protease-associated PA domain protein"/>
    <property type="match status" value="1"/>
</dbReference>
<organism evidence="12 13">
    <name type="scientific">Claviceps aff. purpurea</name>
    <dbReference type="NCBI Taxonomy" id="1967640"/>
    <lineage>
        <taxon>Eukaryota</taxon>
        <taxon>Fungi</taxon>
        <taxon>Dikarya</taxon>
        <taxon>Ascomycota</taxon>
        <taxon>Pezizomycotina</taxon>
        <taxon>Sordariomycetes</taxon>
        <taxon>Hypocreomycetidae</taxon>
        <taxon>Hypocreales</taxon>
        <taxon>Clavicipitaceae</taxon>
        <taxon>Claviceps</taxon>
    </lineage>
</organism>
<dbReference type="AlphaFoldDB" id="A0A9P7TZC7"/>
<feature type="region of interest" description="Disordered" evidence="9">
    <location>
        <begin position="308"/>
        <end position="388"/>
    </location>
</feature>
<feature type="compositionally biased region" description="Polar residues" evidence="9">
    <location>
        <begin position="831"/>
        <end position="847"/>
    </location>
</feature>
<keyword evidence="5" id="KW-0862">Zinc</keyword>
<comment type="caution">
    <text evidence="12">The sequence shown here is derived from an EMBL/GenBank/DDBJ whole genome shotgun (WGS) entry which is preliminary data.</text>
</comment>
<dbReference type="GO" id="GO:0008270">
    <property type="term" value="F:zinc ion binding"/>
    <property type="evidence" value="ECO:0007669"/>
    <property type="project" value="UniProtKB-KW"/>
</dbReference>
<evidence type="ECO:0000256" key="10">
    <source>
        <dbReference type="SAM" id="Phobius"/>
    </source>
</evidence>
<feature type="compositionally biased region" description="Pro residues" evidence="9">
    <location>
        <begin position="510"/>
        <end position="527"/>
    </location>
</feature>
<evidence type="ECO:0000313" key="13">
    <source>
        <dbReference type="Proteomes" id="UP000707071"/>
    </source>
</evidence>
<dbReference type="CDD" id="cd16454">
    <property type="entry name" value="RING-H2_PA-TM-RING"/>
    <property type="match status" value="1"/>
</dbReference>
<dbReference type="InterPro" id="IPR046450">
    <property type="entry name" value="PA_dom_sf"/>
</dbReference>
<gene>
    <name evidence="12" type="ORF">E4U09_006583</name>
</gene>
<feature type="region of interest" description="Disordered" evidence="9">
    <location>
        <begin position="620"/>
        <end position="687"/>
    </location>
</feature>
<dbReference type="Pfam" id="PF13639">
    <property type="entry name" value="zf-RING_2"/>
    <property type="match status" value="1"/>
</dbReference>
<dbReference type="EMBL" id="SRRH01000605">
    <property type="protein sequence ID" value="KAG6286761.1"/>
    <property type="molecule type" value="Genomic_DNA"/>
</dbReference>
<keyword evidence="6 10" id="KW-1133">Transmembrane helix</keyword>
<dbReference type="SMART" id="SM00744">
    <property type="entry name" value="RINGv"/>
    <property type="match status" value="1"/>
</dbReference>
<dbReference type="PANTHER" id="PTHR14155">
    <property type="entry name" value="RING FINGER DOMAIN-CONTAINING"/>
    <property type="match status" value="1"/>
</dbReference>
<evidence type="ECO:0000256" key="7">
    <source>
        <dbReference type="ARBA" id="ARBA00023136"/>
    </source>
</evidence>
<evidence type="ECO:0000256" key="9">
    <source>
        <dbReference type="SAM" id="MobiDB-lite"/>
    </source>
</evidence>
<feature type="region of interest" description="Disordered" evidence="9">
    <location>
        <begin position="759"/>
        <end position="801"/>
    </location>
</feature>
<feature type="compositionally biased region" description="Basic and acidic residues" evidence="9">
    <location>
        <begin position="410"/>
        <end position="423"/>
    </location>
</feature>
<dbReference type="InterPro" id="IPR001841">
    <property type="entry name" value="Znf_RING"/>
</dbReference>
<keyword evidence="4 8" id="KW-0863">Zinc-finger</keyword>
<evidence type="ECO:0000256" key="1">
    <source>
        <dbReference type="ARBA" id="ARBA00004370"/>
    </source>
</evidence>
<comment type="subcellular location">
    <subcellularLocation>
        <location evidence="1">Membrane</location>
    </subcellularLocation>
</comment>
<evidence type="ECO:0000259" key="11">
    <source>
        <dbReference type="PROSITE" id="PS50089"/>
    </source>
</evidence>
<feature type="compositionally biased region" description="Polar residues" evidence="9">
    <location>
        <begin position="351"/>
        <end position="360"/>
    </location>
</feature>
<dbReference type="PROSITE" id="PS50089">
    <property type="entry name" value="ZF_RING_2"/>
    <property type="match status" value="1"/>
</dbReference>
<evidence type="ECO:0000256" key="8">
    <source>
        <dbReference type="PROSITE-ProRule" id="PRU00175"/>
    </source>
</evidence>
<evidence type="ECO:0000313" key="12">
    <source>
        <dbReference type="EMBL" id="KAG6286761.1"/>
    </source>
</evidence>
<feature type="domain" description="RING-type" evidence="11">
    <location>
        <begin position="709"/>
        <end position="752"/>
    </location>
</feature>
<feature type="region of interest" description="Disordered" evidence="9">
    <location>
        <begin position="501"/>
        <end position="544"/>
    </location>
</feature>
<sequence>MRPPRIAILVLFTAASLFIIYRGLTTNSNNVAATYPATPRRSRSVFGFMYYNTPFSLFPPNAAISLTDDNSTSFAARPAAFGPKLAYRGLSGQLWVGSGFGEDGLDTDGELGCSDIPGWGSSSSRASLKTSFKAASAKHLSGKSKVSKKGGNLLDPDNRDFIAMAKTQPRHAKNDNTDDYLTEELSGLLSRRDASSGSSAHADIQSIQEAAEIEGKVVLLKRGGCGFLEKVMWAQRRGAVAVIVGDNQKGGPLIQMFAHGDEVDNVTVPSVFTARTTAQLLSSLTQPGSFIEDTIDDNGNPVLKVQQSTTAKYRKRSPARSEAAVAAAARKNPADPRTKRSTGSGKKKQTLEPSPASSKSSQRRGILSHVSKGSSARPVDSESRPPRSGRLDWVLVEDWNDEKDKVISKTLGKTEKPKTKSDGDGDGDGFVIGVHDWRDPDLVGSTGKHKYDGKTTSLQTDTRTDSSRTRPNIGTAAGSKSSEATSKHRGLMSVLFGVGSSDVTSEHQVRPPPPPPPPPPPSPPPSPEAEEFQERPPQSGSGRRIVHEGLWVTITPSSSASPFFDTLLVLVISPLVTLTVVYALLILRAKIRRRRCRAPKSVVDQLPVRTYHTVSSAVASSMSPRLSSPTGATPTTPLLQHSTPISRSRPRSRTTTGVLESPNFLGASPTMPTHIPQDASRISRRSGFEKGAGGFSAEWRKYMGRQVECVVCLEEYVDGVSRVMRLPCGHEFHADCITPWLTTRRRTCPICKGDVVRSMQRGKGSGPRYEPFREDDYNDDDDDDEEAAEASGSGTGVGSEAGPAIGLGIGIGIGIGSGNDSSERVVDLEQGPSTTEARNEPQPSHWGSSWLGYLSGNFHARTRAGLRSPSPEH</sequence>
<feature type="region of interest" description="Disordered" evidence="9">
    <location>
        <begin position="410"/>
        <end position="487"/>
    </location>
</feature>
<feature type="region of interest" description="Disordered" evidence="9">
    <location>
        <begin position="818"/>
        <end position="849"/>
    </location>
</feature>
<keyword evidence="2 10" id="KW-0812">Transmembrane</keyword>
<feature type="compositionally biased region" description="Low complexity" evidence="9">
    <location>
        <begin position="320"/>
        <end position="331"/>
    </location>
</feature>
<evidence type="ECO:0000256" key="3">
    <source>
        <dbReference type="ARBA" id="ARBA00022723"/>
    </source>
</evidence>
<dbReference type="InterPro" id="IPR053238">
    <property type="entry name" value="RING-H2_zinc_finger"/>
</dbReference>
<dbReference type="InterPro" id="IPR011016">
    <property type="entry name" value="Znf_RING-CH"/>
</dbReference>
<dbReference type="Gene3D" id="3.50.30.30">
    <property type="match status" value="1"/>
</dbReference>
<dbReference type="InterPro" id="IPR003137">
    <property type="entry name" value="PA_domain"/>
</dbReference>
<reference evidence="12 13" key="1">
    <citation type="journal article" date="2020" name="bioRxiv">
        <title>Whole genome comparisons of ergot fungi reveals the divergence and evolution of species within the genus Claviceps are the result of varying mechanisms driving genome evolution and host range expansion.</title>
        <authorList>
            <person name="Wyka S.A."/>
            <person name="Mondo S.J."/>
            <person name="Liu M."/>
            <person name="Dettman J."/>
            <person name="Nalam V."/>
            <person name="Broders K.D."/>
        </authorList>
    </citation>
    <scope>NUCLEOTIDE SEQUENCE [LARGE SCALE GENOMIC DNA]</scope>
    <source>
        <strain evidence="12 13">Clav52</strain>
    </source>
</reference>
<feature type="compositionally biased region" description="Acidic residues" evidence="9">
    <location>
        <begin position="776"/>
        <end position="788"/>
    </location>
</feature>
<dbReference type="CDD" id="cd04813">
    <property type="entry name" value="PA_1"/>
    <property type="match status" value="1"/>
</dbReference>
<keyword evidence="7 10" id="KW-0472">Membrane</keyword>
<feature type="transmembrane region" description="Helical" evidence="10">
    <location>
        <begin position="567"/>
        <end position="587"/>
    </location>
</feature>
<dbReference type="PANTHER" id="PTHR14155:SF627">
    <property type="entry name" value="OS06G0192800 PROTEIN"/>
    <property type="match status" value="1"/>
</dbReference>
<dbReference type="GO" id="GO:0016020">
    <property type="term" value="C:membrane"/>
    <property type="evidence" value="ECO:0007669"/>
    <property type="project" value="UniProtKB-SubCell"/>
</dbReference>
<accession>A0A9P7TZC7</accession>
<evidence type="ECO:0000256" key="5">
    <source>
        <dbReference type="ARBA" id="ARBA00022833"/>
    </source>
</evidence>
<evidence type="ECO:0000256" key="4">
    <source>
        <dbReference type="ARBA" id="ARBA00022771"/>
    </source>
</evidence>
<dbReference type="Gene3D" id="3.30.40.10">
    <property type="entry name" value="Zinc/RING finger domain, C3HC4 (zinc finger)"/>
    <property type="match status" value="1"/>
</dbReference>
<protein>
    <recommendedName>
        <fullName evidence="11">RING-type domain-containing protein</fullName>
    </recommendedName>
</protein>
<dbReference type="SUPFAM" id="SSF57850">
    <property type="entry name" value="RING/U-box"/>
    <property type="match status" value="1"/>
</dbReference>
<keyword evidence="13" id="KW-1185">Reference proteome</keyword>
<dbReference type="SMART" id="SM00184">
    <property type="entry name" value="RING"/>
    <property type="match status" value="1"/>
</dbReference>
<dbReference type="SUPFAM" id="SSF52025">
    <property type="entry name" value="PA domain"/>
    <property type="match status" value="1"/>
</dbReference>
<evidence type="ECO:0000256" key="2">
    <source>
        <dbReference type="ARBA" id="ARBA00022692"/>
    </source>
</evidence>
<keyword evidence="3" id="KW-0479">Metal-binding</keyword>
<dbReference type="Pfam" id="PF02225">
    <property type="entry name" value="PA"/>
    <property type="match status" value="1"/>
</dbReference>
<evidence type="ECO:0000256" key="6">
    <source>
        <dbReference type="ARBA" id="ARBA00022989"/>
    </source>
</evidence>
<dbReference type="Proteomes" id="UP000707071">
    <property type="component" value="Unassembled WGS sequence"/>
</dbReference>
<feature type="compositionally biased region" description="Polar residues" evidence="9">
    <location>
        <begin position="620"/>
        <end position="641"/>
    </location>
</feature>
<name>A0A9P7TZC7_9HYPO</name>
<proteinExistence type="predicted"/>